<comment type="caution">
    <text evidence="2">The sequence shown here is derived from an EMBL/GenBank/DDBJ whole genome shotgun (WGS) entry which is preliminary data.</text>
</comment>
<reference evidence="2 3" key="1">
    <citation type="journal article" date="2023" name="Arcadia Sci">
        <title>De novo assembly of a long-read Amblyomma americanum tick genome.</title>
        <authorList>
            <person name="Chou S."/>
            <person name="Poskanzer K.E."/>
            <person name="Rollins M."/>
            <person name="Thuy-Boun P.S."/>
        </authorList>
    </citation>
    <scope>NUCLEOTIDE SEQUENCE [LARGE SCALE GENOMIC DNA]</scope>
    <source>
        <strain evidence="2">F_SG_1</strain>
        <tissue evidence="2">Salivary glands</tissue>
    </source>
</reference>
<evidence type="ECO:0000313" key="3">
    <source>
        <dbReference type="Proteomes" id="UP001321473"/>
    </source>
</evidence>
<feature type="signal peptide" evidence="1">
    <location>
        <begin position="1"/>
        <end position="19"/>
    </location>
</feature>
<evidence type="ECO:0000256" key="1">
    <source>
        <dbReference type="SAM" id="SignalP"/>
    </source>
</evidence>
<dbReference type="EMBL" id="JARKHS020027135">
    <property type="protein sequence ID" value="KAK8765676.1"/>
    <property type="molecule type" value="Genomic_DNA"/>
</dbReference>
<feature type="chain" id="PRO_5042998213" description="Secreted protein" evidence="1">
    <location>
        <begin position="20"/>
        <end position="102"/>
    </location>
</feature>
<organism evidence="2 3">
    <name type="scientific">Amblyomma americanum</name>
    <name type="common">Lone star tick</name>
    <dbReference type="NCBI Taxonomy" id="6943"/>
    <lineage>
        <taxon>Eukaryota</taxon>
        <taxon>Metazoa</taxon>
        <taxon>Ecdysozoa</taxon>
        <taxon>Arthropoda</taxon>
        <taxon>Chelicerata</taxon>
        <taxon>Arachnida</taxon>
        <taxon>Acari</taxon>
        <taxon>Parasitiformes</taxon>
        <taxon>Ixodida</taxon>
        <taxon>Ixodoidea</taxon>
        <taxon>Ixodidae</taxon>
        <taxon>Amblyomminae</taxon>
        <taxon>Amblyomma</taxon>
    </lineage>
</organism>
<name>A0AAQ4DT86_AMBAM</name>
<evidence type="ECO:0000313" key="2">
    <source>
        <dbReference type="EMBL" id="KAK8765676.1"/>
    </source>
</evidence>
<gene>
    <name evidence="2" type="ORF">V5799_031715</name>
</gene>
<dbReference type="AlphaFoldDB" id="A0AAQ4DT86"/>
<proteinExistence type="predicted"/>
<protein>
    <recommendedName>
        <fullName evidence="4">Secreted protein</fullName>
    </recommendedName>
</protein>
<dbReference type="Proteomes" id="UP001321473">
    <property type="component" value="Unassembled WGS sequence"/>
</dbReference>
<keyword evidence="3" id="KW-1185">Reference proteome</keyword>
<evidence type="ECO:0008006" key="4">
    <source>
        <dbReference type="Google" id="ProtNLM"/>
    </source>
</evidence>
<keyword evidence="1" id="KW-0732">Signal</keyword>
<accession>A0AAQ4DT86</accession>
<sequence length="102" mass="11379">MRPAYCLLALFAALTCVFGTEKPPNCPRITITSFPRNMSALDLLCRAMDEENSKFTGSQWKLTVGNHTPHDVTAKRVKFERDDGDAAASDSINYWSTASRIH</sequence>